<proteinExistence type="predicted"/>
<organism evidence="2 3">
    <name type="scientific">Caproicibacter fermentans</name>
    <dbReference type="NCBI Taxonomy" id="2576756"/>
    <lineage>
        <taxon>Bacteria</taxon>
        <taxon>Bacillati</taxon>
        <taxon>Bacillota</taxon>
        <taxon>Clostridia</taxon>
        <taxon>Eubacteriales</taxon>
        <taxon>Acutalibacteraceae</taxon>
        <taxon>Caproicibacter</taxon>
    </lineage>
</organism>
<evidence type="ECO:0000256" key="1">
    <source>
        <dbReference type="SAM" id="Phobius"/>
    </source>
</evidence>
<dbReference type="Proteomes" id="UP000515909">
    <property type="component" value="Chromosome"/>
</dbReference>
<feature type="transmembrane region" description="Helical" evidence="1">
    <location>
        <begin position="102"/>
        <end position="129"/>
    </location>
</feature>
<feature type="transmembrane region" description="Helical" evidence="1">
    <location>
        <begin position="9"/>
        <end position="29"/>
    </location>
</feature>
<keyword evidence="1" id="KW-0812">Transmembrane</keyword>
<keyword evidence="1" id="KW-0472">Membrane</keyword>
<gene>
    <name evidence="2" type="ORF">HCR03_11675</name>
</gene>
<protein>
    <submittedName>
        <fullName evidence="2">Uncharacterized protein</fullName>
    </submittedName>
</protein>
<evidence type="ECO:0000313" key="2">
    <source>
        <dbReference type="EMBL" id="QNK39410.1"/>
    </source>
</evidence>
<sequence length="144" mass="15988">MNLKEIGKSLLCGVLFVSAFYWTLVLTFLTRDFFFTIMFGSALLTNAALGLLLAADSRRHVFYKWLVSLPAAIAVFFCYRQSNFLYDWMNRIHPGYGNLSAGGGFAAAVCLLIDCLCFSVAVAVALALTRRNVKKGRDRRDGAI</sequence>
<dbReference type="RefSeq" id="WP_187034324.1">
    <property type="nucleotide sequence ID" value="NZ_CP060286.1"/>
</dbReference>
<evidence type="ECO:0000313" key="3">
    <source>
        <dbReference type="Proteomes" id="UP000515909"/>
    </source>
</evidence>
<feature type="transmembrane region" description="Helical" evidence="1">
    <location>
        <begin position="62"/>
        <end position="82"/>
    </location>
</feature>
<accession>A0A7G8T719</accession>
<keyword evidence="1" id="KW-1133">Transmembrane helix</keyword>
<feature type="transmembrane region" description="Helical" evidence="1">
    <location>
        <begin position="35"/>
        <end position="55"/>
    </location>
</feature>
<name>A0A7G8T719_9FIRM</name>
<reference evidence="2 3" key="1">
    <citation type="submission" date="2020-08" db="EMBL/GenBank/DDBJ databases">
        <title>The isolate Caproiciproducens sp. 7D4C2 produces n-caproate at mildly acidic conditions from hexoses: genome and rBOX comparison with related strains and chain-elongating bacteria.</title>
        <authorList>
            <person name="Esquivel-Elizondo S."/>
            <person name="Bagci C."/>
            <person name="Temovska M."/>
            <person name="Jeon B.S."/>
            <person name="Bessarab I."/>
            <person name="Williams R.B.H."/>
            <person name="Huson D.H."/>
            <person name="Angenent L.T."/>
        </authorList>
    </citation>
    <scope>NUCLEOTIDE SEQUENCE [LARGE SCALE GENOMIC DNA]</scope>
    <source>
        <strain evidence="2 3">7D4C2</strain>
    </source>
</reference>
<dbReference type="EMBL" id="CP060286">
    <property type="protein sequence ID" value="QNK39410.1"/>
    <property type="molecule type" value="Genomic_DNA"/>
</dbReference>
<dbReference type="KEGG" id="cfem:HCR03_11675"/>
<dbReference type="AlphaFoldDB" id="A0A7G8T719"/>